<evidence type="ECO:0000313" key="1">
    <source>
        <dbReference type="EMBL" id="KAJ5720019.1"/>
    </source>
</evidence>
<dbReference type="SUPFAM" id="SSF54928">
    <property type="entry name" value="RNA-binding domain, RBD"/>
    <property type="match status" value="1"/>
</dbReference>
<evidence type="ECO:0000313" key="2">
    <source>
        <dbReference type="Proteomes" id="UP001215712"/>
    </source>
</evidence>
<dbReference type="InterPro" id="IPR035979">
    <property type="entry name" value="RBD_domain_sf"/>
</dbReference>
<dbReference type="GO" id="GO:0003676">
    <property type="term" value="F:nucleic acid binding"/>
    <property type="evidence" value="ECO:0007669"/>
    <property type="project" value="InterPro"/>
</dbReference>
<dbReference type="Proteomes" id="UP001215712">
    <property type="component" value="Unassembled WGS sequence"/>
</dbReference>
<reference evidence="1" key="2">
    <citation type="submission" date="2023-01" db="EMBL/GenBank/DDBJ databases">
        <authorList>
            <person name="Petersen C."/>
        </authorList>
    </citation>
    <scope>NUCLEOTIDE SEQUENCE</scope>
    <source>
        <strain evidence="1">IBT 17514</strain>
    </source>
</reference>
<comment type="caution">
    <text evidence="1">The sequence shown here is derived from an EMBL/GenBank/DDBJ whole genome shotgun (WGS) entry which is preliminary data.</text>
</comment>
<proteinExistence type="predicted"/>
<gene>
    <name evidence="1" type="ORF">N7493_006897</name>
</gene>
<name>A0AAD6HJV1_9EURO</name>
<protein>
    <submittedName>
        <fullName evidence="1">Uncharacterized protein</fullName>
    </submittedName>
</protein>
<dbReference type="EMBL" id="JAQJAN010000009">
    <property type="protein sequence ID" value="KAJ5720019.1"/>
    <property type="molecule type" value="Genomic_DNA"/>
</dbReference>
<keyword evidence="2" id="KW-1185">Reference proteome</keyword>
<sequence>MDNRPPAWGLGIYHYPPPQDARSQHAAEMAHWNQALVEQLIQEAPIGNGIQAPPVHEVIRIANIPFTITRQEVRQSIPPQFHLLENCPIHIIMERSTGKTIDCFIELADPNSAAELVRWLNDGVHFTRVGSRRADITASNQGELMKALFPKAKCVEWSIDGEPSIRERYPDEMYSTGFTGFITQEELRCVLAYAEGPDRNTFTKKVLQRTYEALLSIVWKFPWHMTKLYTLRDRNQIFMTLRSMVELLVYKIENRHRQLLGLDGLLVSDLVHAALNCPGFNPRMKFCMVQISHRLDPGSVCGHLSPEALAYFPFDTLTWLHPFRVSALQFYGGLIGDGQTTSTLQAGLINRWADPRLLTPYGRQWYEWDVNFMTPGQKYADCIHYELVLLEALIRSGYHVRHAPILQNPYTGPSAMSARQPVRLRIDSDQNAEARARDFSDIPR</sequence>
<dbReference type="InterPro" id="IPR012677">
    <property type="entry name" value="Nucleotide-bd_a/b_plait_sf"/>
</dbReference>
<accession>A0AAD6HJV1</accession>
<dbReference type="Gene3D" id="3.30.70.330">
    <property type="match status" value="1"/>
</dbReference>
<organism evidence="1 2">
    <name type="scientific">Penicillium malachiteum</name>
    <dbReference type="NCBI Taxonomy" id="1324776"/>
    <lineage>
        <taxon>Eukaryota</taxon>
        <taxon>Fungi</taxon>
        <taxon>Dikarya</taxon>
        <taxon>Ascomycota</taxon>
        <taxon>Pezizomycotina</taxon>
        <taxon>Eurotiomycetes</taxon>
        <taxon>Eurotiomycetidae</taxon>
        <taxon>Eurotiales</taxon>
        <taxon>Aspergillaceae</taxon>
        <taxon>Penicillium</taxon>
    </lineage>
</organism>
<reference evidence="1" key="1">
    <citation type="journal article" date="2023" name="IMA Fungus">
        <title>Comparative genomic study of the Penicillium genus elucidates a diverse pangenome and 15 lateral gene transfer events.</title>
        <authorList>
            <person name="Petersen C."/>
            <person name="Sorensen T."/>
            <person name="Nielsen M.R."/>
            <person name="Sondergaard T.E."/>
            <person name="Sorensen J.L."/>
            <person name="Fitzpatrick D.A."/>
            <person name="Frisvad J.C."/>
            <person name="Nielsen K.L."/>
        </authorList>
    </citation>
    <scope>NUCLEOTIDE SEQUENCE</scope>
    <source>
        <strain evidence="1">IBT 17514</strain>
    </source>
</reference>
<dbReference type="AlphaFoldDB" id="A0AAD6HJV1"/>